<dbReference type="STRING" id="908809.ABG79_00464"/>
<keyword evidence="1" id="KW-1133">Transmembrane helix</keyword>
<feature type="transmembrane region" description="Helical" evidence="1">
    <location>
        <begin position="72"/>
        <end position="90"/>
    </location>
</feature>
<dbReference type="InterPro" id="IPR012429">
    <property type="entry name" value="HGSNAT_cat"/>
</dbReference>
<comment type="caution">
    <text evidence="3">The sequence shown here is derived from an EMBL/GenBank/DDBJ whole genome shotgun (WGS) entry which is preliminary data.</text>
</comment>
<reference evidence="3 4" key="1">
    <citation type="submission" date="2015-09" db="EMBL/GenBank/DDBJ databases">
        <title>Draft genome sequence of a Caloramator mitchellensis, a moderate thermophile from the Great Artesian Basin of Australia.</title>
        <authorList>
            <person name="Patel B.K."/>
        </authorList>
    </citation>
    <scope>NUCLEOTIDE SEQUENCE [LARGE SCALE GENOMIC DNA]</scope>
    <source>
        <strain evidence="3 4">VF08</strain>
    </source>
</reference>
<keyword evidence="4" id="KW-1185">Reference proteome</keyword>
<keyword evidence="3" id="KW-0012">Acyltransferase</keyword>
<gene>
    <name evidence="3" type="ORF">ABG79_00464</name>
</gene>
<name>A0A0R3K5L0_CALMK</name>
<evidence type="ECO:0000313" key="4">
    <source>
        <dbReference type="Proteomes" id="UP000052015"/>
    </source>
</evidence>
<proteinExistence type="predicted"/>
<dbReference type="Pfam" id="PF07786">
    <property type="entry name" value="HGSNAT_cat"/>
    <property type="match status" value="1"/>
</dbReference>
<keyword evidence="3" id="KW-0808">Transferase</keyword>
<dbReference type="RefSeq" id="WP_057976717.1">
    <property type="nucleotide sequence ID" value="NZ_LKHP01000002.1"/>
</dbReference>
<accession>A0A0R3K5L0</accession>
<protein>
    <submittedName>
        <fullName evidence="3">Acyltransferase family protein</fullName>
    </submittedName>
</protein>
<dbReference type="EMBL" id="LKHP01000002">
    <property type="protein sequence ID" value="KRQ87663.1"/>
    <property type="molecule type" value="Genomic_DNA"/>
</dbReference>
<feature type="transmembrane region" description="Helical" evidence="1">
    <location>
        <begin position="96"/>
        <end position="113"/>
    </location>
</feature>
<sequence length="227" mass="26678">MKKRIFEIDILRFIAIVLMVLYHLAYDITYYLDKNINFEGLGWTIVGKTAAFLFIFVSGISSGFSKDTFKRGLKVFGFGMIITLATFIFIRGEYVRFGILHFLGACMMLYPLLYRLNNGVLLILAVFSFFMGLVFDKMFVDTFLLIPFGLYYRSFASIDYYPIFPYISIFIVGILAYKLYYYKKQSIFKMYFDLVFINFISRNSLVIYLIHQPILLAIIFIIKLLYK</sequence>
<feature type="transmembrane region" description="Helical" evidence="1">
    <location>
        <begin position="40"/>
        <end position="60"/>
    </location>
</feature>
<keyword evidence="1" id="KW-0472">Membrane</keyword>
<evidence type="ECO:0000259" key="2">
    <source>
        <dbReference type="Pfam" id="PF07786"/>
    </source>
</evidence>
<dbReference type="OrthoDB" id="9807591at2"/>
<evidence type="ECO:0000256" key="1">
    <source>
        <dbReference type="SAM" id="Phobius"/>
    </source>
</evidence>
<dbReference type="Proteomes" id="UP000052015">
    <property type="component" value="Unassembled WGS sequence"/>
</dbReference>
<dbReference type="AlphaFoldDB" id="A0A0R3K5L0"/>
<keyword evidence="1" id="KW-0812">Transmembrane</keyword>
<feature type="domain" description="Heparan-alpha-glucosaminide N-acetyltransferase catalytic" evidence="2">
    <location>
        <begin position="4"/>
        <end position="213"/>
    </location>
</feature>
<dbReference type="GO" id="GO:0016746">
    <property type="term" value="F:acyltransferase activity"/>
    <property type="evidence" value="ECO:0007669"/>
    <property type="project" value="UniProtKB-KW"/>
</dbReference>
<feature type="transmembrane region" description="Helical" evidence="1">
    <location>
        <begin position="205"/>
        <end position="226"/>
    </location>
</feature>
<organism evidence="3 4">
    <name type="scientific">Caloramator mitchellensis</name>
    <dbReference type="NCBI Taxonomy" id="908809"/>
    <lineage>
        <taxon>Bacteria</taxon>
        <taxon>Bacillati</taxon>
        <taxon>Bacillota</taxon>
        <taxon>Clostridia</taxon>
        <taxon>Eubacteriales</taxon>
        <taxon>Clostridiaceae</taxon>
        <taxon>Caloramator</taxon>
    </lineage>
</organism>
<feature type="transmembrane region" description="Helical" evidence="1">
    <location>
        <begin position="10"/>
        <end position="28"/>
    </location>
</feature>
<evidence type="ECO:0000313" key="3">
    <source>
        <dbReference type="EMBL" id="KRQ87663.1"/>
    </source>
</evidence>
<feature type="transmembrane region" description="Helical" evidence="1">
    <location>
        <begin position="160"/>
        <end position="180"/>
    </location>
</feature>
<feature type="transmembrane region" description="Helical" evidence="1">
    <location>
        <begin position="120"/>
        <end position="140"/>
    </location>
</feature>